<feature type="compositionally biased region" description="Acidic residues" evidence="4">
    <location>
        <begin position="668"/>
        <end position="677"/>
    </location>
</feature>
<dbReference type="InterPro" id="IPR029294">
    <property type="entry name" value="hSH3"/>
</dbReference>
<feature type="region of interest" description="Disordered" evidence="4">
    <location>
        <begin position="65"/>
        <end position="191"/>
    </location>
</feature>
<dbReference type="GO" id="GO:0007229">
    <property type="term" value="P:integrin-mediated signaling pathway"/>
    <property type="evidence" value="ECO:0007669"/>
    <property type="project" value="InterPro"/>
</dbReference>
<dbReference type="InterPro" id="IPR036028">
    <property type="entry name" value="SH3-like_dom_sf"/>
</dbReference>
<dbReference type="AlphaFoldDB" id="A0A3B3R9D1"/>
<feature type="compositionally biased region" description="Low complexity" evidence="4">
    <location>
        <begin position="164"/>
        <end position="173"/>
    </location>
</feature>
<dbReference type="STRING" id="1676925.ENSPKIP00000015332"/>
<reference evidence="6" key="1">
    <citation type="submission" date="2025-08" db="UniProtKB">
        <authorList>
            <consortium name="Ensembl"/>
        </authorList>
    </citation>
    <scope>IDENTIFICATION</scope>
</reference>
<dbReference type="GO" id="GO:0005886">
    <property type="term" value="C:plasma membrane"/>
    <property type="evidence" value="ECO:0007669"/>
    <property type="project" value="InterPro"/>
</dbReference>
<dbReference type="Pfam" id="PF14603">
    <property type="entry name" value="hSH3"/>
    <property type="match status" value="1"/>
</dbReference>
<dbReference type="KEGG" id="pki:111847569"/>
<keyword evidence="1 3" id="KW-0728">SH3 domain</keyword>
<evidence type="ECO:0000259" key="5">
    <source>
        <dbReference type="PROSITE" id="PS50002"/>
    </source>
</evidence>
<feature type="region of interest" description="Disordered" evidence="4">
    <location>
        <begin position="635"/>
        <end position="677"/>
    </location>
</feature>
<evidence type="ECO:0000256" key="3">
    <source>
        <dbReference type="PROSITE-ProRule" id="PRU00192"/>
    </source>
</evidence>
<dbReference type="GO" id="GO:0072659">
    <property type="term" value="P:protein localization to plasma membrane"/>
    <property type="evidence" value="ECO:0007669"/>
    <property type="project" value="TreeGrafter"/>
</dbReference>
<keyword evidence="2" id="KW-0597">Phosphoprotein</keyword>
<evidence type="ECO:0000313" key="6">
    <source>
        <dbReference type="Ensembl" id="ENSPKIP00000015332.1"/>
    </source>
</evidence>
<dbReference type="FunFam" id="2.30.30.40:FF:000307">
    <property type="entry name" value="Predicted protein"/>
    <property type="match status" value="1"/>
</dbReference>
<feature type="region of interest" description="Disordered" evidence="4">
    <location>
        <begin position="736"/>
        <end position="761"/>
    </location>
</feature>
<dbReference type="OrthoDB" id="5986624at2759"/>
<dbReference type="RefSeq" id="XP_023674640.1">
    <property type="nucleotide sequence ID" value="XM_023818872.2"/>
</dbReference>
<feature type="compositionally biased region" description="Polar residues" evidence="4">
    <location>
        <begin position="150"/>
        <end position="163"/>
    </location>
</feature>
<evidence type="ECO:0000256" key="2">
    <source>
        <dbReference type="ARBA" id="ARBA00022553"/>
    </source>
</evidence>
<dbReference type="GO" id="GO:0050852">
    <property type="term" value="P:T cell receptor signaling pathway"/>
    <property type="evidence" value="ECO:0007669"/>
    <property type="project" value="TreeGrafter"/>
</dbReference>
<feature type="compositionally biased region" description="Basic and acidic residues" evidence="4">
    <location>
        <begin position="95"/>
        <end position="111"/>
    </location>
</feature>
<feature type="compositionally biased region" description="Basic and acidic residues" evidence="4">
    <location>
        <begin position="523"/>
        <end position="555"/>
    </location>
</feature>
<evidence type="ECO:0000256" key="4">
    <source>
        <dbReference type="SAM" id="MobiDB-lite"/>
    </source>
</evidence>
<dbReference type="InterPro" id="IPR001452">
    <property type="entry name" value="SH3_domain"/>
</dbReference>
<dbReference type="Proteomes" id="UP000261540">
    <property type="component" value="Unplaced"/>
</dbReference>
<name>A0A3B3R9D1_9TELE</name>
<feature type="region of interest" description="Disordered" evidence="4">
    <location>
        <begin position="514"/>
        <end position="556"/>
    </location>
</feature>
<protein>
    <submittedName>
        <fullName evidence="6">Si:ch211-188c16.1</fullName>
    </submittedName>
</protein>
<feature type="compositionally biased region" description="Polar residues" evidence="4">
    <location>
        <begin position="211"/>
        <end position="223"/>
    </location>
</feature>
<keyword evidence="7" id="KW-1185">Reference proteome</keyword>
<dbReference type="PANTHER" id="PTHR16830">
    <property type="entry name" value="SH2 CONTAINING ADAPTOR PRAM-1 RELATED"/>
    <property type="match status" value="1"/>
</dbReference>
<dbReference type="GeneTree" id="ENSGT00530000063460"/>
<evidence type="ECO:0000313" key="7">
    <source>
        <dbReference type="Proteomes" id="UP000261540"/>
    </source>
</evidence>
<organism evidence="6 7">
    <name type="scientific">Paramormyrops kingsleyae</name>
    <dbReference type="NCBI Taxonomy" id="1676925"/>
    <lineage>
        <taxon>Eukaryota</taxon>
        <taxon>Metazoa</taxon>
        <taxon>Chordata</taxon>
        <taxon>Craniata</taxon>
        <taxon>Vertebrata</taxon>
        <taxon>Euteleostomi</taxon>
        <taxon>Actinopterygii</taxon>
        <taxon>Neopterygii</taxon>
        <taxon>Teleostei</taxon>
        <taxon>Osteoglossocephala</taxon>
        <taxon>Osteoglossomorpha</taxon>
        <taxon>Osteoglossiformes</taxon>
        <taxon>Mormyridae</taxon>
        <taxon>Paramormyrops</taxon>
    </lineage>
</organism>
<dbReference type="Ensembl" id="ENSPKIT00000039795.1">
    <property type="protein sequence ID" value="ENSPKIP00000015332.1"/>
    <property type="gene ID" value="ENSPKIG00000002090.1"/>
</dbReference>
<dbReference type="PROSITE" id="PS50002">
    <property type="entry name" value="SH3"/>
    <property type="match status" value="1"/>
</dbReference>
<reference evidence="6" key="2">
    <citation type="submission" date="2025-09" db="UniProtKB">
        <authorList>
            <consortium name="Ensembl"/>
        </authorList>
    </citation>
    <scope>IDENTIFICATION</scope>
</reference>
<feature type="domain" description="SH3" evidence="5">
    <location>
        <begin position="563"/>
        <end position="626"/>
    </location>
</feature>
<proteinExistence type="predicted"/>
<accession>A0A3B3R9D1</accession>
<dbReference type="PANTHER" id="PTHR16830:SF20">
    <property type="entry name" value="SI:CH211-188C16.1-RELATED"/>
    <property type="match status" value="1"/>
</dbReference>
<dbReference type="Gene3D" id="2.30.30.40">
    <property type="entry name" value="SH3 Domains"/>
    <property type="match status" value="1"/>
</dbReference>
<feature type="region of interest" description="Disordered" evidence="4">
    <location>
        <begin position="211"/>
        <end position="263"/>
    </location>
</feature>
<sequence length="803" mass="88080">MKRMEQENITDFKAIRAKFQEEITLNQYRRKPMVPEKPRQVPLPPGACPSHLSTIAVEIESNSSVLPRAKKHGKRPVSYPLPLPPCTPSLFSGKTAEKEQSTRQTSKDKRLSLGLPVPGKEQKVTLGLPSSSCLPPGQPEMVMSAENDVKSTSPKTSGISLDTSSRSKSPSNSPEMTSGSPSPRGRGCLYSRSTSAPSVCSAFEDTSVRHSTLSSEESAQGVNVGSPEASSPPWLPLKVSPKLSPMGCENPKAEAPPQKPKSISQATSVSALAAKLNIASHWKMPHIRKNGADWKTNCLRLGHRAETGPAKIPLPGLQSLGPPPEKPPRPHLVDLSHCWALFGKDQHEIGFFGVLESIDFEGQAPEYPVPPKPQDLVCPELSGIFNVAFNALESQSIGSGDQSLHATDLEPREPKSAVLEALGLWTKESTPALDPPDQAPPAQNFACITERQHKDGKPLAGLGSERHSENADVYEDVEITNKLRRGQNTWRRKVIPKNPYADTDLMGEDSRKSAWFHNPCSNGRKENRESNEDREQKKREKKERREREKKENEMRRKFKITGQEEPMYKATVTVASKGRKGDLPVQTGDVVSIIRTTDCPKGKWLARDDDHKYGYIPVMNVELDIKEMLELGKRASQAAGRPAVDGDTFSDGSRSSNQCPAHSSSFTDSEEWTCDEESILSPSDVRLQSQNVSMAEMCYANGKGQPAASNDGYEDSQALTRYEALQKLATFFQQQQQENESIAEENAGQTPAGTEVQPSLCSAEEHTSLAAAFSTRRSSEPEGEFQLMDLIILPPPAPFADRG</sequence>
<feature type="compositionally biased region" description="Polar residues" evidence="4">
    <location>
        <begin position="650"/>
        <end position="667"/>
    </location>
</feature>
<feature type="compositionally biased region" description="Polar residues" evidence="4">
    <location>
        <begin position="747"/>
        <end position="760"/>
    </location>
</feature>
<dbReference type="SUPFAM" id="SSF50044">
    <property type="entry name" value="SH3-domain"/>
    <property type="match status" value="1"/>
</dbReference>
<evidence type="ECO:0000256" key="1">
    <source>
        <dbReference type="ARBA" id="ARBA00022443"/>
    </source>
</evidence>
<dbReference type="InterPro" id="IPR043443">
    <property type="entry name" value="FYB1/2-like"/>
</dbReference>
<dbReference type="GeneID" id="111847569"/>